<dbReference type="STRING" id="1514971.AUR64_19175"/>
<dbReference type="Proteomes" id="UP000054387">
    <property type="component" value="Unassembled WGS sequence"/>
</dbReference>
<name>A0A0W1R4Y6_9EURY</name>
<protein>
    <submittedName>
        <fullName evidence="2">Uncharacterized protein</fullName>
    </submittedName>
</protein>
<sequence>MTAELSRIAALATLCCVFLAALGGGATYALYTDRVDVDVSISVADDVGDGSPAWRSVASVNAASNETERSGETETSDDTDISTLSNTTTTSKAPESTTTSEMAATPESDETTETATPSGNDSLVVDTNSEQSASALQRPSSDSP</sequence>
<dbReference type="RefSeq" id="WP_058583076.1">
    <property type="nucleotide sequence ID" value="NZ_LOPU01000031.1"/>
</dbReference>
<proteinExistence type="predicted"/>
<evidence type="ECO:0000313" key="3">
    <source>
        <dbReference type="Proteomes" id="UP000054387"/>
    </source>
</evidence>
<dbReference type="NCBIfam" id="TIGR04088">
    <property type="entry name" value="cognate_SipW"/>
    <property type="match status" value="1"/>
</dbReference>
<feature type="compositionally biased region" description="Polar residues" evidence="1">
    <location>
        <begin position="113"/>
        <end position="144"/>
    </location>
</feature>
<keyword evidence="3" id="KW-1185">Reference proteome</keyword>
<reference evidence="2 3" key="1">
    <citation type="submission" date="2015-12" db="EMBL/GenBank/DDBJ databases">
        <title>Haloprofundus marisrubri gen. nov., sp. nov., an extremely halophilic archaeon isolated from the Discovery deep brine-seawater interface in the Red Sea.</title>
        <authorList>
            <person name="Zhang G."/>
            <person name="Stingl U."/>
            <person name="Rashid M."/>
        </authorList>
    </citation>
    <scope>NUCLEOTIDE SEQUENCE [LARGE SCALE GENOMIC DNA]</scope>
    <source>
        <strain evidence="2 3">SB9</strain>
    </source>
</reference>
<feature type="compositionally biased region" description="Low complexity" evidence="1">
    <location>
        <begin position="81"/>
        <end position="100"/>
    </location>
</feature>
<evidence type="ECO:0000313" key="2">
    <source>
        <dbReference type="EMBL" id="KTG08356.1"/>
    </source>
</evidence>
<accession>A0A0W1R4Y6</accession>
<comment type="caution">
    <text evidence="2">The sequence shown here is derived from an EMBL/GenBank/DDBJ whole genome shotgun (WGS) entry which is preliminary data.</text>
</comment>
<dbReference type="InterPro" id="IPR023833">
    <property type="entry name" value="Signal_pept_SipW-depend-type"/>
</dbReference>
<evidence type="ECO:0000256" key="1">
    <source>
        <dbReference type="SAM" id="MobiDB-lite"/>
    </source>
</evidence>
<feature type="region of interest" description="Disordered" evidence="1">
    <location>
        <begin position="59"/>
        <end position="144"/>
    </location>
</feature>
<gene>
    <name evidence="2" type="ORF">AUR64_19175</name>
</gene>
<dbReference type="AlphaFoldDB" id="A0A0W1R4Y6"/>
<organism evidence="2 3">
    <name type="scientific">Haloprofundus marisrubri</name>
    <dbReference type="NCBI Taxonomy" id="1514971"/>
    <lineage>
        <taxon>Archaea</taxon>
        <taxon>Methanobacteriati</taxon>
        <taxon>Methanobacteriota</taxon>
        <taxon>Stenosarchaea group</taxon>
        <taxon>Halobacteria</taxon>
        <taxon>Halobacteriales</taxon>
        <taxon>Haloferacaceae</taxon>
        <taxon>Haloprofundus</taxon>
    </lineage>
</organism>
<dbReference type="EMBL" id="LOPU01000031">
    <property type="protein sequence ID" value="KTG08356.1"/>
    <property type="molecule type" value="Genomic_DNA"/>
</dbReference>